<evidence type="ECO:0000313" key="1">
    <source>
        <dbReference type="EMBL" id="CUX61142.1"/>
    </source>
</evidence>
<accession>A0A1S7S1K9</accession>
<protein>
    <submittedName>
        <fullName evidence="1">Uncharacterized protein</fullName>
    </submittedName>
</protein>
<dbReference type="EMBL" id="FBWG01000049">
    <property type="protein sequence ID" value="CUX61142.1"/>
    <property type="molecule type" value="Genomic_DNA"/>
</dbReference>
<dbReference type="Proteomes" id="UP000191987">
    <property type="component" value="Unassembled WGS sequence"/>
</dbReference>
<organism evidence="1 2">
    <name type="scientific">Agrobacterium deltaense Zutra 3/1</name>
    <dbReference type="NCBI Taxonomy" id="1183427"/>
    <lineage>
        <taxon>Bacteria</taxon>
        <taxon>Pseudomonadati</taxon>
        <taxon>Pseudomonadota</taxon>
        <taxon>Alphaproteobacteria</taxon>
        <taxon>Hyphomicrobiales</taxon>
        <taxon>Rhizobiaceae</taxon>
        <taxon>Rhizobium/Agrobacterium group</taxon>
        <taxon>Agrobacterium</taxon>
    </lineage>
</organism>
<gene>
    <name evidence="1" type="ORF">AGR7C_pAt0012</name>
</gene>
<dbReference type="AlphaFoldDB" id="A0A1S7S1K9"/>
<name>A0A1S7S1K9_9HYPH</name>
<evidence type="ECO:0000313" key="2">
    <source>
        <dbReference type="Proteomes" id="UP000191987"/>
    </source>
</evidence>
<proteinExistence type="predicted"/>
<sequence>MGARIKFHCLEECTNRIEAIREAAWARALSKRGYDLGNTWTERKATSKTDSVPLARLANLRLSKALVAGLQFGLSCALWHHHRTASRSFPSDTPPKSEAE</sequence>
<reference evidence="1 2" key="1">
    <citation type="submission" date="2016-01" db="EMBL/GenBank/DDBJ databases">
        <authorList>
            <person name="Oliw E.H."/>
        </authorList>
    </citation>
    <scope>NUCLEOTIDE SEQUENCE [LARGE SCALE GENOMIC DNA]</scope>
    <source>
        <strain evidence="1 2">Zutra 3-1</strain>
    </source>
</reference>